<evidence type="ECO:0000259" key="5">
    <source>
        <dbReference type="PROSITE" id="PS50902"/>
    </source>
</evidence>
<dbReference type="PROSITE" id="PS50902">
    <property type="entry name" value="FLAVODOXIN_LIKE"/>
    <property type="match status" value="1"/>
</dbReference>
<evidence type="ECO:0000313" key="8">
    <source>
        <dbReference type="Proteomes" id="UP000295351"/>
    </source>
</evidence>
<dbReference type="Pfam" id="PF03929">
    <property type="entry name" value="PepSY_TM"/>
    <property type="match status" value="1"/>
</dbReference>
<evidence type="ECO:0000256" key="4">
    <source>
        <dbReference type="SAM" id="Phobius"/>
    </source>
</evidence>
<dbReference type="Proteomes" id="UP000295351">
    <property type="component" value="Unassembled WGS sequence"/>
</dbReference>
<gene>
    <name evidence="7" type="ORF">EV665_15114</name>
</gene>
<dbReference type="Pfam" id="PF00258">
    <property type="entry name" value="Flavodoxin_1"/>
    <property type="match status" value="1"/>
</dbReference>
<name>A0A4V2RF98_SHIGR</name>
<dbReference type="PANTHER" id="PTHR19384:SF17">
    <property type="entry name" value="NADPH--CYTOCHROME P450 REDUCTASE"/>
    <property type="match status" value="1"/>
</dbReference>
<dbReference type="SUPFAM" id="SSF52218">
    <property type="entry name" value="Flavoproteins"/>
    <property type="match status" value="1"/>
</dbReference>
<dbReference type="InterPro" id="IPR008254">
    <property type="entry name" value="Flavodoxin/NO_synth"/>
</dbReference>
<evidence type="ECO:0000259" key="6">
    <source>
        <dbReference type="PROSITE" id="PS51384"/>
    </source>
</evidence>
<evidence type="ECO:0000256" key="2">
    <source>
        <dbReference type="ARBA" id="ARBA00022643"/>
    </source>
</evidence>
<dbReference type="SUPFAM" id="SSF63380">
    <property type="entry name" value="Riboflavin synthase domain-like"/>
    <property type="match status" value="1"/>
</dbReference>
<dbReference type="Gene3D" id="3.40.50.80">
    <property type="entry name" value="Nucleotide-binding domain of ferredoxin-NADP reductase (FNR) module"/>
    <property type="match status" value="1"/>
</dbReference>
<dbReference type="RefSeq" id="WP_133037113.1">
    <property type="nucleotide sequence ID" value="NZ_BAABEI010000017.1"/>
</dbReference>
<keyword evidence="1" id="KW-0285">Flavoprotein</keyword>
<feature type="transmembrane region" description="Helical" evidence="4">
    <location>
        <begin position="289"/>
        <end position="314"/>
    </location>
</feature>
<dbReference type="InterPro" id="IPR029039">
    <property type="entry name" value="Flavoprotein-like_sf"/>
</dbReference>
<feature type="domain" description="Flavodoxin-like" evidence="5">
    <location>
        <begin position="333"/>
        <end position="469"/>
    </location>
</feature>
<accession>A0A4V2RF98</accession>
<dbReference type="EC" id="1.6.2.4" evidence="3"/>
<dbReference type="GO" id="GO:0050660">
    <property type="term" value="F:flavin adenine dinucleotide binding"/>
    <property type="evidence" value="ECO:0007669"/>
    <property type="project" value="TreeGrafter"/>
</dbReference>
<keyword evidence="4" id="KW-0472">Membrane</keyword>
<keyword evidence="8" id="KW-1185">Reference proteome</keyword>
<evidence type="ECO:0000256" key="1">
    <source>
        <dbReference type="ARBA" id="ARBA00022630"/>
    </source>
</evidence>
<reference evidence="7 8" key="1">
    <citation type="submission" date="2019-03" db="EMBL/GenBank/DDBJ databases">
        <title>Genomic Encyclopedia of Type Strains, Phase IV (KMG-IV): sequencing the most valuable type-strain genomes for metagenomic binning, comparative biology and taxonomic classification.</title>
        <authorList>
            <person name="Goeker M."/>
        </authorList>
    </citation>
    <scope>NUCLEOTIDE SEQUENCE [LARGE SCALE GENOMIC DNA]</scope>
    <source>
        <strain evidence="7 8">DSM 18401</strain>
    </source>
</reference>
<comment type="caution">
    <text evidence="7">The sequence shown here is derived from an EMBL/GenBank/DDBJ whole genome shotgun (WGS) entry which is preliminary data.</text>
</comment>
<dbReference type="InterPro" id="IPR017927">
    <property type="entry name" value="FAD-bd_FR_type"/>
</dbReference>
<dbReference type="EMBL" id="SLVX01000051">
    <property type="protein sequence ID" value="TCN31750.1"/>
    <property type="molecule type" value="Genomic_DNA"/>
</dbReference>
<dbReference type="GO" id="GO:0004783">
    <property type="term" value="F:sulfite reductase (NADPH) activity"/>
    <property type="evidence" value="ECO:0007669"/>
    <property type="project" value="TreeGrafter"/>
</dbReference>
<dbReference type="GO" id="GO:0005829">
    <property type="term" value="C:cytosol"/>
    <property type="evidence" value="ECO:0007669"/>
    <property type="project" value="TreeGrafter"/>
</dbReference>
<dbReference type="CDD" id="cd06201">
    <property type="entry name" value="SiR_like2"/>
    <property type="match status" value="1"/>
</dbReference>
<protein>
    <recommendedName>
        <fullName evidence="3">NADPH--hemoprotein reductase</fullName>
        <ecNumber evidence="3">1.6.2.4</ecNumber>
    </recommendedName>
</protein>
<dbReference type="InterPro" id="IPR017938">
    <property type="entry name" value="Riboflavin_synthase-like_b-brl"/>
</dbReference>
<dbReference type="PROSITE" id="PS51384">
    <property type="entry name" value="FAD_FR"/>
    <property type="match status" value="1"/>
</dbReference>
<dbReference type="PANTHER" id="PTHR19384">
    <property type="entry name" value="NITRIC OXIDE SYNTHASE-RELATED"/>
    <property type="match status" value="1"/>
</dbReference>
<keyword evidence="2" id="KW-0288">FMN</keyword>
<dbReference type="SUPFAM" id="SSF52343">
    <property type="entry name" value="Ferredoxin reductase-like, C-terminal NADP-linked domain"/>
    <property type="match status" value="1"/>
</dbReference>
<organism evidence="7 8">
    <name type="scientific">Shinella granuli</name>
    <dbReference type="NCBI Taxonomy" id="323621"/>
    <lineage>
        <taxon>Bacteria</taxon>
        <taxon>Pseudomonadati</taxon>
        <taxon>Pseudomonadota</taxon>
        <taxon>Alphaproteobacteria</taxon>
        <taxon>Hyphomicrobiales</taxon>
        <taxon>Rhizobiaceae</taxon>
        <taxon>Shinella</taxon>
    </lineage>
</organism>
<dbReference type="InterPro" id="IPR001709">
    <property type="entry name" value="Flavoprot_Pyr_Nucl_cyt_Rdtase"/>
</dbReference>
<keyword evidence="4" id="KW-1133">Transmembrane helix</keyword>
<dbReference type="Gene3D" id="2.40.30.10">
    <property type="entry name" value="Translation factors"/>
    <property type="match status" value="1"/>
</dbReference>
<dbReference type="PRINTS" id="PR00371">
    <property type="entry name" value="FPNCR"/>
</dbReference>
<dbReference type="Pfam" id="PF00175">
    <property type="entry name" value="NAD_binding_1"/>
    <property type="match status" value="1"/>
</dbReference>
<dbReference type="InterPro" id="IPR005625">
    <property type="entry name" value="PepSY-ass_TM"/>
</dbReference>
<dbReference type="InterPro" id="IPR001433">
    <property type="entry name" value="OxRdtase_FAD/NAD-bd"/>
</dbReference>
<evidence type="ECO:0000313" key="7">
    <source>
        <dbReference type="EMBL" id="TCN31750.1"/>
    </source>
</evidence>
<dbReference type="Gene3D" id="3.40.50.360">
    <property type="match status" value="1"/>
</dbReference>
<dbReference type="InterPro" id="IPR039261">
    <property type="entry name" value="FNR_nucleotide-bd"/>
</dbReference>
<dbReference type="AlphaFoldDB" id="A0A4V2RF98"/>
<feature type="transmembrane region" description="Helical" evidence="4">
    <location>
        <begin position="122"/>
        <end position="143"/>
    </location>
</feature>
<evidence type="ECO:0000256" key="3">
    <source>
        <dbReference type="ARBA" id="ARBA00023797"/>
    </source>
</evidence>
<keyword evidence="4" id="KW-0812">Transmembrane</keyword>
<dbReference type="GO" id="GO:0010181">
    <property type="term" value="F:FMN binding"/>
    <property type="evidence" value="ECO:0007669"/>
    <property type="project" value="InterPro"/>
</dbReference>
<proteinExistence type="predicted"/>
<feature type="domain" description="FAD-binding FR-type" evidence="6">
    <location>
        <begin position="485"/>
        <end position="622"/>
    </location>
</feature>
<sequence length="735" mass="78281">MIRAIHRWPGLLAALFLLVLSLSGAALSLFPAAERLSAPQAEAGLSVGTLAGRILAIHPQIEQIRRAPSGKITAYWFEDGAPQAAIIDPATGLGVASSDPNAVEQWLTGLHRSLFLGDGGRIAAAMGAAAMLVLAVSGTMLVARRAGGWRRWFAPIRGPLAGRLHVEIARVAVAGLVLSSATALWMTASIFDLLPDVAISPVAHIEASGRTGMAASHIDLLKRTPVTELRSLAFPDPADATDVFTLKTDRGTGYLDQGTGVLLAWSDLTRWQRLSETIYMLHTGHGAAALGLVLGMMALGVPAMAGTGLILWLAGRRGRPRIHGNVTAGRAETILLVGSESGSTWSFAATLHAALTKLGQAVHTAPMSSFDPERYRHARRIVILAATYGDGDAPASARGFLDRLQTLPVEPTIPIAVLGFGDRSFPAYCAFAQVVARAAEARGGSTLIPYETVDRQSPQDFARWGRSLGEAMGIGLELVHRPALPAASPLTLVSRREYGAEVQAPTVILQFALPKVPFWHRLAGRGFGRFSAGDLLGVLPEGSSVPRFYSLASGRRDGFIEIVVKKHPAGLCSGQLFNLEPGCAVRAFIRTNPGFHAGRSRIPLILIGAGTGIGPLAGFVRANARRRPIHLFFGMRHPASDFLYKDELTRWHREGRLHRLVGACSRGRMPRYVQHALLEEAAQIAAMIRGGARIMVCGGRDMAVGVSAALAEILAPVGLTPALLKAEGRYVEDVY</sequence>